<dbReference type="Gene3D" id="2.40.30.10">
    <property type="entry name" value="Translation factors"/>
    <property type="match status" value="1"/>
</dbReference>
<protein>
    <submittedName>
        <fullName evidence="5">U32 family peptidase</fullName>
    </submittedName>
</protein>
<keyword evidence="2" id="KW-0378">Hydrolase</keyword>
<dbReference type="PROSITE" id="PS01276">
    <property type="entry name" value="PEPTIDASE_U32"/>
    <property type="match status" value="1"/>
</dbReference>
<comment type="similarity">
    <text evidence="3">Belongs to the peptidase U32 family.</text>
</comment>
<dbReference type="InterPro" id="IPR051454">
    <property type="entry name" value="RNA/ubiquinone_mod_enzymes"/>
</dbReference>
<evidence type="ECO:0000256" key="2">
    <source>
        <dbReference type="ARBA" id="ARBA00022801"/>
    </source>
</evidence>
<comment type="caution">
    <text evidence="5">The sequence shown here is derived from an EMBL/GenBank/DDBJ whole genome shotgun (WGS) entry which is preliminary data.</text>
</comment>
<dbReference type="EMBL" id="DVNK01000027">
    <property type="protein sequence ID" value="HIU46416.1"/>
    <property type="molecule type" value="Genomic_DNA"/>
</dbReference>
<evidence type="ECO:0000313" key="5">
    <source>
        <dbReference type="EMBL" id="HIU46416.1"/>
    </source>
</evidence>
<dbReference type="PANTHER" id="PTHR30217">
    <property type="entry name" value="PEPTIDASE U32 FAMILY"/>
    <property type="match status" value="1"/>
</dbReference>
<name>A0A9D1S4C5_9FIRM</name>
<dbReference type="GO" id="GO:0008233">
    <property type="term" value="F:peptidase activity"/>
    <property type="evidence" value="ECO:0007669"/>
    <property type="project" value="UniProtKB-KW"/>
</dbReference>
<dbReference type="InterPro" id="IPR001539">
    <property type="entry name" value="Peptidase_U32"/>
</dbReference>
<dbReference type="InterPro" id="IPR032525">
    <property type="entry name" value="Peptidase_U32_C"/>
</dbReference>
<dbReference type="Proteomes" id="UP000824123">
    <property type="component" value="Unassembled WGS sequence"/>
</dbReference>
<dbReference type="GO" id="GO:0006508">
    <property type="term" value="P:proteolysis"/>
    <property type="evidence" value="ECO:0007669"/>
    <property type="project" value="UniProtKB-KW"/>
</dbReference>
<dbReference type="Pfam" id="PF01136">
    <property type="entry name" value="Peptidase_U32"/>
    <property type="match status" value="1"/>
</dbReference>
<dbReference type="PANTHER" id="PTHR30217:SF6">
    <property type="entry name" value="TRNA HYDROXYLATION PROTEIN P"/>
    <property type="match status" value="1"/>
</dbReference>
<proteinExistence type="inferred from homology"/>
<feature type="domain" description="Peptidase family U32 C-terminal" evidence="4">
    <location>
        <begin position="323"/>
        <end position="403"/>
    </location>
</feature>
<sequence length="412" mass="44973">MIPELLCPVGGPRQLKAAVRFGADAVYMGVREYGLRAFAGNFTYEEMARAISLCHAAGVKAYVTLNIFPHERDLPGLLEAARRVRDMGADAAIVSDIGALDMLAQEAPGLELHLSTQANTINSRAALVAHRLGAKRIILAREASLQDIAAMRARLPADCELETFVHGAVCMSYSGRCVLSDYLTGRGANRGACAQPCRWQYAVVERKRPGEYFPVEADERGTYIFSSGDLRMLEHIPDLVNAGVDSLKIEGRMKNEYYVASVTQCYRRALDLYAAAPERFQPDAPEVKALSAALDRVSHRRHDTGFFYGAPCPSGGADGFYQTAEFAAYVLEYEPATASALVEVRNAMLIGDRLGVLTPGGGFDFELTRLERPDTGEQLDAARVGKSVVRINMPAAVEPGDMLWGVVRNHLR</sequence>
<evidence type="ECO:0000256" key="3">
    <source>
        <dbReference type="ARBA" id="ARBA00038374"/>
    </source>
</evidence>
<evidence type="ECO:0000313" key="6">
    <source>
        <dbReference type="Proteomes" id="UP000824123"/>
    </source>
</evidence>
<dbReference type="SUPFAM" id="SSF51569">
    <property type="entry name" value="Aldolase"/>
    <property type="match status" value="1"/>
</dbReference>
<gene>
    <name evidence="5" type="ORF">IAC59_04080</name>
</gene>
<organism evidence="5 6">
    <name type="scientific">Candidatus Fimadaptatus faecigallinarum</name>
    <dbReference type="NCBI Taxonomy" id="2840814"/>
    <lineage>
        <taxon>Bacteria</taxon>
        <taxon>Bacillati</taxon>
        <taxon>Bacillota</taxon>
        <taxon>Clostridia</taxon>
        <taxon>Eubacteriales</taxon>
        <taxon>Candidatus Fimadaptatus</taxon>
    </lineage>
</organism>
<evidence type="ECO:0000256" key="1">
    <source>
        <dbReference type="ARBA" id="ARBA00022670"/>
    </source>
</evidence>
<reference evidence="5" key="1">
    <citation type="submission" date="2020-10" db="EMBL/GenBank/DDBJ databases">
        <authorList>
            <person name="Gilroy R."/>
        </authorList>
    </citation>
    <scope>NUCLEOTIDE SEQUENCE</scope>
    <source>
        <strain evidence="5">ChiSxjej2B14-8506</strain>
    </source>
</reference>
<dbReference type="Pfam" id="PF16325">
    <property type="entry name" value="Peptidase_U32_C"/>
    <property type="match status" value="1"/>
</dbReference>
<keyword evidence="1" id="KW-0645">Protease</keyword>
<dbReference type="AlphaFoldDB" id="A0A9D1S4C5"/>
<accession>A0A9D1S4C5</accession>
<evidence type="ECO:0000259" key="4">
    <source>
        <dbReference type="Pfam" id="PF16325"/>
    </source>
</evidence>
<reference evidence="5" key="2">
    <citation type="journal article" date="2021" name="PeerJ">
        <title>Extensive microbial diversity within the chicken gut microbiome revealed by metagenomics and culture.</title>
        <authorList>
            <person name="Gilroy R."/>
            <person name="Ravi A."/>
            <person name="Getino M."/>
            <person name="Pursley I."/>
            <person name="Horton D.L."/>
            <person name="Alikhan N.F."/>
            <person name="Baker D."/>
            <person name="Gharbi K."/>
            <person name="Hall N."/>
            <person name="Watson M."/>
            <person name="Adriaenssens E.M."/>
            <person name="Foster-Nyarko E."/>
            <person name="Jarju S."/>
            <person name="Secka A."/>
            <person name="Antonio M."/>
            <person name="Oren A."/>
            <person name="Chaudhuri R.R."/>
            <person name="La Ragione R."/>
            <person name="Hildebrand F."/>
            <person name="Pallen M.J."/>
        </authorList>
    </citation>
    <scope>NUCLEOTIDE SEQUENCE</scope>
    <source>
        <strain evidence="5">ChiSxjej2B14-8506</strain>
    </source>
</reference>